<dbReference type="NCBIfam" id="TIGR00447">
    <property type="entry name" value="pth"/>
    <property type="match status" value="1"/>
</dbReference>
<dbReference type="GO" id="GO:0004045">
    <property type="term" value="F:peptidyl-tRNA hydrolase activity"/>
    <property type="evidence" value="ECO:0007669"/>
    <property type="project" value="UniProtKB-UniRule"/>
</dbReference>
<evidence type="ECO:0000256" key="10">
    <source>
        <dbReference type="RuleBase" id="RU004320"/>
    </source>
</evidence>
<dbReference type="InterPro" id="IPR001328">
    <property type="entry name" value="Pept_tRNA_hydro"/>
</dbReference>
<dbReference type="GO" id="GO:0000049">
    <property type="term" value="F:tRNA binding"/>
    <property type="evidence" value="ECO:0007669"/>
    <property type="project" value="UniProtKB-UniRule"/>
</dbReference>
<comment type="caution">
    <text evidence="11">The sequence shown here is derived from an EMBL/GenBank/DDBJ whole genome shotgun (WGS) entry which is preliminary data.</text>
</comment>
<dbReference type="HAMAP" id="MF_00083">
    <property type="entry name" value="Pept_tRNA_hydro_bact"/>
    <property type="match status" value="1"/>
</dbReference>
<dbReference type="Proteomes" id="UP000291832">
    <property type="component" value="Unassembled WGS sequence"/>
</dbReference>
<dbReference type="PROSITE" id="PS01196">
    <property type="entry name" value="PEPT_TRNA_HYDROL_2"/>
    <property type="match status" value="1"/>
</dbReference>
<comment type="similarity">
    <text evidence="5 8 10">Belongs to the PTH family.</text>
</comment>
<dbReference type="Pfam" id="PF01195">
    <property type="entry name" value="Pept_tRNA_hydro"/>
    <property type="match status" value="1"/>
</dbReference>
<evidence type="ECO:0000256" key="5">
    <source>
        <dbReference type="ARBA" id="ARBA00038063"/>
    </source>
</evidence>
<dbReference type="CDD" id="cd00462">
    <property type="entry name" value="PTH"/>
    <property type="match status" value="1"/>
</dbReference>
<feature type="binding site" evidence="8">
    <location>
        <position position="82"/>
    </location>
    <ligand>
        <name>tRNA</name>
        <dbReference type="ChEBI" id="CHEBI:17843"/>
    </ligand>
</feature>
<dbReference type="Gene3D" id="3.40.50.1470">
    <property type="entry name" value="Peptidyl-tRNA hydrolase"/>
    <property type="match status" value="1"/>
</dbReference>
<keyword evidence="4 8" id="KW-0694">RNA-binding</keyword>
<dbReference type="InterPro" id="IPR018171">
    <property type="entry name" value="Pept_tRNA_hydro_CS"/>
</dbReference>
<evidence type="ECO:0000256" key="3">
    <source>
        <dbReference type="ARBA" id="ARBA00022801"/>
    </source>
</evidence>
<comment type="subunit">
    <text evidence="8">Monomer.</text>
</comment>
<comment type="function">
    <text evidence="8">Catalyzes the release of premature peptidyl moieties from peptidyl-tRNA molecules trapped in stalled 50S ribosomal subunits, and thus maintains levels of free tRNAs and 50S ribosomes.</text>
</comment>
<comment type="catalytic activity">
    <reaction evidence="6 8 9">
        <text>an N-acyl-L-alpha-aminoacyl-tRNA + H2O = an N-acyl-L-amino acid + a tRNA + H(+)</text>
        <dbReference type="Rhea" id="RHEA:54448"/>
        <dbReference type="Rhea" id="RHEA-COMP:10123"/>
        <dbReference type="Rhea" id="RHEA-COMP:13883"/>
        <dbReference type="ChEBI" id="CHEBI:15377"/>
        <dbReference type="ChEBI" id="CHEBI:15378"/>
        <dbReference type="ChEBI" id="CHEBI:59874"/>
        <dbReference type="ChEBI" id="CHEBI:78442"/>
        <dbReference type="ChEBI" id="CHEBI:138191"/>
        <dbReference type="EC" id="3.1.1.29"/>
    </reaction>
</comment>
<dbReference type="GO" id="GO:0005737">
    <property type="term" value="C:cytoplasm"/>
    <property type="evidence" value="ECO:0007669"/>
    <property type="project" value="UniProtKB-SubCell"/>
</dbReference>
<evidence type="ECO:0000313" key="12">
    <source>
        <dbReference type="Proteomes" id="UP000291832"/>
    </source>
</evidence>
<gene>
    <name evidence="8" type="primary">pth</name>
    <name evidence="11" type="ORF">EV139_1381</name>
</gene>
<evidence type="ECO:0000256" key="2">
    <source>
        <dbReference type="ARBA" id="ARBA00022555"/>
    </source>
</evidence>
<evidence type="ECO:0000256" key="8">
    <source>
        <dbReference type="HAMAP-Rule" id="MF_00083"/>
    </source>
</evidence>
<feature type="site" description="Discriminates between blocked and unblocked aminoacyl-tRNA" evidence="8">
    <location>
        <position position="25"/>
    </location>
</feature>
<evidence type="ECO:0000313" key="11">
    <source>
        <dbReference type="EMBL" id="RZT65957.1"/>
    </source>
</evidence>
<keyword evidence="3 8" id="KW-0378">Hydrolase</keyword>
<feature type="site" description="Stabilizes the basic form of H active site to accept a proton" evidence="8">
    <location>
        <position position="109"/>
    </location>
</feature>
<evidence type="ECO:0000256" key="1">
    <source>
        <dbReference type="ARBA" id="ARBA00013260"/>
    </source>
</evidence>
<dbReference type="GO" id="GO:0072344">
    <property type="term" value="P:rescue of stalled ribosome"/>
    <property type="evidence" value="ECO:0007669"/>
    <property type="project" value="UniProtKB-UniRule"/>
</dbReference>
<evidence type="ECO:0000256" key="7">
    <source>
        <dbReference type="ARBA" id="ARBA00050038"/>
    </source>
</evidence>
<dbReference type="GO" id="GO:0006515">
    <property type="term" value="P:protein quality control for misfolded or incompletely synthesized proteins"/>
    <property type="evidence" value="ECO:0007669"/>
    <property type="project" value="UniProtKB-UniRule"/>
</dbReference>
<reference evidence="11 12" key="1">
    <citation type="journal article" date="2015" name="Stand. Genomic Sci.">
        <title>Genomic Encyclopedia of Bacterial and Archaeal Type Strains, Phase III: the genomes of soil and plant-associated and newly described type strains.</title>
        <authorList>
            <person name="Whitman W.B."/>
            <person name="Woyke T."/>
            <person name="Klenk H.P."/>
            <person name="Zhou Y."/>
            <person name="Lilburn T.G."/>
            <person name="Beck B.J."/>
            <person name="De Vos P."/>
            <person name="Vandamme P."/>
            <person name="Eisen J.A."/>
            <person name="Garrity G."/>
            <person name="Hugenholtz P."/>
            <person name="Kyrpides N.C."/>
        </authorList>
    </citation>
    <scope>NUCLEOTIDE SEQUENCE [LARGE SCALE GENOMIC DNA]</scope>
    <source>
        <strain evidence="11 12">RF6</strain>
    </source>
</reference>
<proteinExistence type="inferred from homology"/>
<dbReference type="EMBL" id="SHKI01000004">
    <property type="protein sequence ID" value="RZT65957.1"/>
    <property type="molecule type" value="Genomic_DNA"/>
</dbReference>
<evidence type="ECO:0000256" key="9">
    <source>
        <dbReference type="RuleBase" id="RU000673"/>
    </source>
</evidence>
<feature type="binding site" evidence="8">
    <location>
        <position position="130"/>
    </location>
    <ligand>
        <name>tRNA</name>
        <dbReference type="ChEBI" id="CHEBI:17843"/>
    </ligand>
</feature>
<keyword evidence="2 8" id="KW-0820">tRNA-binding</keyword>
<feature type="binding site" evidence="8">
    <location>
        <position position="30"/>
    </location>
    <ligand>
        <name>tRNA</name>
        <dbReference type="ChEBI" id="CHEBI:17843"/>
    </ligand>
</feature>
<dbReference type="FunFam" id="3.40.50.1470:FF:000001">
    <property type="entry name" value="Peptidyl-tRNA hydrolase"/>
    <property type="match status" value="1"/>
</dbReference>
<dbReference type="SUPFAM" id="SSF53178">
    <property type="entry name" value="Peptidyl-tRNA hydrolase-like"/>
    <property type="match status" value="1"/>
</dbReference>
<comment type="function">
    <text evidence="8">Hydrolyzes ribosome-free peptidyl-tRNAs (with 1 or more amino acids incorporated), which drop off the ribosome during protein synthesis, or as a result of ribosome stalling.</text>
</comment>
<accession>A0A4Q7TZ99</accession>
<dbReference type="PANTHER" id="PTHR17224:SF1">
    <property type="entry name" value="PEPTIDYL-TRNA HYDROLASE"/>
    <property type="match status" value="1"/>
</dbReference>
<organism evidence="11 12">
    <name type="scientific">Leucobacter luti</name>
    <dbReference type="NCBI Taxonomy" id="340320"/>
    <lineage>
        <taxon>Bacteria</taxon>
        <taxon>Bacillati</taxon>
        <taxon>Actinomycetota</taxon>
        <taxon>Actinomycetes</taxon>
        <taxon>Micrococcales</taxon>
        <taxon>Microbacteriaceae</taxon>
        <taxon>Leucobacter</taxon>
    </lineage>
</organism>
<protein>
    <recommendedName>
        <fullName evidence="7 8">Peptidyl-tRNA hydrolase</fullName>
        <shortName evidence="8">Pth</shortName>
        <ecNumber evidence="1 8">3.1.1.29</ecNumber>
    </recommendedName>
</protein>
<keyword evidence="8" id="KW-0963">Cytoplasm</keyword>
<dbReference type="AlphaFoldDB" id="A0A4Q7TZ99"/>
<evidence type="ECO:0000256" key="6">
    <source>
        <dbReference type="ARBA" id="ARBA00048707"/>
    </source>
</evidence>
<comment type="subcellular location">
    <subcellularLocation>
        <location evidence="8">Cytoplasm</location>
    </subcellularLocation>
</comment>
<sequence>MFWRKRNQVEDRVAEDSWLIVGLGNPGAKYETTRHNVGQMALDVLAERIGGRFSPHKAGARIAEGRLRPGGPKLILAKSNGYMNTSGGPVSGLAKYFGVPADRVIAIHDDLDLPFDSIKLKQGGGHGGHNGLRDIAKALGTPDYFRVRVGIGRPPGQQDPADFVLKPFGSTERGNLGVLLEDAADATEALVADGLLAAQQRFHGRSGS</sequence>
<keyword evidence="12" id="KW-1185">Reference proteome</keyword>
<dbReference type="PANTHER" id="PTHR17224">
    <property type="entry name" value="PEPTIDYL-TRNA HYDROLASE"/>
    <property type="match status" value="1"/>
</dbReference>
<evidence type="ECO:0000256" key="4">
    <source>
        <dbReference type="ARBA" id="ARBA00022884"/>
    </source>
</evidence>
<dbReference type="InterPro" id="IPR036416">
    <property type="entry name" value="Pept_tRNA_hydro_sf"/>
</dbReference>
<dbReference type="EC" id="3.1.1.29" evidence="1 8"/>
<feature type="binding site" evidence="8">
    <location>
        <position position="84"/>
    </location>
    <ligand>
        <name>tRNA</name>
        <dbReference type="ChEBI" id="CHEBI:17843"/>
    </ligand>
</feature>
<feature type="active site" description="Proton acceptor" evidence="8">
    <location>
        <position position="35"/>
    </location>
</feature>
<name>A0A4Q7TZ99_9MICO</name>
<dbReference type="PROSITE" id="PS01195">
    <property type="entry name" value="PEPT_TRNA_HYDROL_1"/>
    <property type="match status" value="1"/>
</dbReference>